<reference evidence="5 6" key="1">
    <citation type="submission" date="2019-05" db="EMBL/GenBank/DDBJ databases">
        <title>We sequenced the genome of Paenibacillus hemerocallicola KCTC 33185 for further insight into its adaptation and study the phylogeny of Paenibacillus.</title>
        <authorList>
            <person name="Narsing Rao M.P."/>
        </authorList>
    </citation>
    <scope>NUCLEOTIDE SEQUENCE [LARGE SCALE GENOMIC DNA]</scope>
    <source>
        <strain evidence="5 6">KCTC 33185</strain>
    </source>
</reference>
<dbReference type="InterPro" id="IPR006059">
    <property type="entry name" value="SBP"/>
</dbReference>
<dbReference type="EMBL" id="VDCQ01000006">
    <property type="protein sequence ID" value="TNJ67230.1"/>
    <property type="molecule type" value="Genomic_DNA"/>
</dbReference>
<evidence type="ECO:0000313" key="6">
    <source>
        <dbReference type="Proteomes" id="UP000307943"/>
    </source>
</evidence>
<dbReference type="PANTHER" id="PTHR43649:SF31">
    <property type="entry name" value="SN-GLYCEROL-3-PHOSPHATE-BINDING PERIPLASMIC PROTEIN UGPB"/>
    <property type="match status" value="1"/>
</dbReference>
<protein>
    <submittedName>
        <fullName evidence="5">Extracellular solute-binding protein</fullName>
    </submittedName>
</protein>
<dbReference type="AlphaFoldDB" id="A0A5C4TFF1"/>
<name>A0A5C4TFF1_9BACL</name>
<evidence type="ECO:0000313" key="5">
    <source>
        <dbReference type="EMBL" id="TNJ67230.1"/>
    </source>
</evidence>
<dbReference type="SUPFAM" id="SSF53850">
    <property type="entry name" value="Periplasmic binding protein-like II"/>
    <property type="match status" value="1"/>
</dbReference>
<dbReference type="Proteomes" id="UP000307943">
    <property type="component" value="Unassembled WGS sequence"/>
</dbReference>
<comment type="subcellular location">
    <subcellularLocation>
        <location evidence="1">Cell envelope</location>
    </subcellularLocation>
</comment>
<dbReference type="Pfam" id="PF01547">
    <property type="entry name" value="SBP_bac_1"/>
    <property type="match status" value="1"/>
</dbReference>
<dbReference type="PANTHER" id="PTHR43649">
    <property type="entry name" value="ARABINOSE-BINDING PROTEIN-RELATED"/>
    <property type="match status" value="1"/>
</dbReference>
<evidence type="ECO:0000256" key="4">
    <source>
        <dbReference type="ARBA" id="ARBA00022729"/>
    </source>
</evidence>
<dbReference type="GO" id="GO:0030313">
    <property type="term" value="C:cell envelope"/>
    <property type="evidence" value="ECO:0007669"/>
    <property type="project" value="UniProtKB-SubCell"/>
</dbReference>
<keyword evidence="3" id="KW-0813">Transport</keyword>
<comment type="similarity">
    <text evidence="2">Belongs to the bacterial solute-binding protein 1 family.</text>
</comment>
<dbReference type="Gene3D" id="3.40.190.10">
    <property type="entry name" value="Periplasmic binding protein-like II"/>
    <property type="match status" value="1"/>
</dbReference>
<accession>A0A5C4TFF1</accession>
<dbReference type="InterPro" id="IPR050490">
    <property type="entry name" value="Bact_solute-bd_prot1"/>
</dbReference>
<proteinExistence type="inferred from homology"/>
<evidence type="ECO:0000256" key="2">
    <source>
        <dbReference type="ARBA" id="ARBA00008520"/>
    </source>
</evidence>
<evidence type="ECO:0000256" key="1">
    <source>
        <dbReference type="ARBA" id="ARBA00004196"/>
    </source>
</evidence>
<gene>
    <name evidence="5" type="ORF">FE784_06720</name>
</gene>
<comment type="caution">
    <text evidence="5">The sequence shown here is derived from an EMBL/GenBank/DDBJ whole genome shotgun (WGS) entry which is preliminary data.</text>
</comment>
<evidence type="ECO:0000256" key="3">
    <source>
        <dbReference type="ARBA" id="ARBA00022448"/>
    </source>
</evidence>
<dbReference type="OrthoDB" id="2562211at2"/>
<sequence length="459" mass="51034">MKENSKKNNIGGARILFRKWEKPMLTLFAIGFVLAGCAGKGNPTNTEESAQPVKPASSDPVTVTLYAKTLLTDDDFVKYIQNPLKAKYPHITVKKVDAAAGRQPSDLIAAGDTPDFIWDGLTNIDVIKDVGWPSDLDPLVKKHKFDLNRLEPEMVSSIRSFSEKNGLLFMPFRSFSFALHWNKTIFDKFGVSYPRNGMTWEETVELAKKVTRTENGVNYRGLSAGINVNRLQTQLSLPFIDGSTGKSVLLTNNQWQDVFRMFKSIYGIPGNYPPNAKFSDGRTAFLKDQNLAMFPHLVLIGDADFALAAKEGLEWGISTFPVWKEKPGIGPGIFSDGFVIPNGSKNPDLAFELIAYLLSDEVQTMAAKLGNPPALANPSVKKRLYEDNPLVKGIDLAPVLSLRSAPPYAKTAYDTKANRDIIEKKVELFYTDKTDLNTSLRQADEEINKMVETEKAKKK</sequence>
<keyword evidence="4" id="KW-0732">Signal</keyword>
<keyword evidence="6" id="KW-1185">Reference proteome</keyword>
<organism evidence="5 6">
    <name type="scientific">Paenibacillus hemerocallicola</name>
    <dbReference type="NCBI Taxonomy" id="1172614"/>
    <lineage>
        <taxon>Bacteria</taxon>
        <taxon>Bacillati</taxon>
        <taxon>Bacillota</taxon>
        <taxon>Bacilli</taxon>
        <taxon>Bacillales</taxon>
        <taxon>Paenibacillaceae</taxon>
        <taxon>Paenibacillus</taxon>
    </lineage>
</organism>